<dbReference type="Pfam" id="PF01636">
    <property type="entry name" value="APH"/>
    <property type="match status" value="1"/>
</dbReference>
<protein>
    <submittedName>
        <fullName evidence="2">Kinase-like domain-containing protein</fullName>
    </submittedName>
</protein>
<dbReference type="InterPro" id="IPR002575">
    <property type="entry name" value="Aminoglycoside_PTrfase"/>
</dbReference>
<organism evidence="2 3">
    <name type="scientific">Armillaria borealis</name>
    <dbReference type="NCBI Taxonomy" id="47425"/>
    <lineage>
        <taxon>Eukaryota</taxon>
        <taxon>Fungi</taxon>
        <taxon>Dikarya</taxon>
        <taxon>Basidiomycota</taxon>
        <taxon>Agaricomycotina</taxon>
        <taxon>Agaricomycetes</taxon>
        <taxon>Agaricomycetidae</taxon>
        <taxon>Agaricales</taxon>
        <taxon>Marasmiineae</taxon>
        <taxon>Physalacriaceae</taxon>
        <taxon>Armillaria</taxon>
    </lineage>
</organism>
<sequence>MGYEAIAQGGYNTVFLLSFDDGQELIARLSDSRSGQDDGVPDEILSYRMESEVATMRYVEAHTSIPIPHIHLAEFDSTNAVGTRFMLMDRIVGSSLRKVWHTLQPEGCETVVRQLAGFQAELLKLEFPVLGSIIDEQGTVGPLSRSCTRLPLLGLECGPFKSTKDYMLANIYAEMKLVQERHQEQKQSEDRKALTGGLGDASLEDEQKWLSLLAEGVKGLQDDAPDPPQNPYVLFHDDFKWANVLVSAEDPPQLVGLLDWEGSRICPVWDNRRLGGIIIPDRVEDPDDLAHYREIMWDTFRDAHPCTGFSPHLWNHFLHIVDYGHSLLSKRETRENLFLNWYEGVCTKDHFEDIKSLAPLHLYIQG</sequence>
<keyword evidence="2" id="KW-0808">Transferase</keyword>
<gene>
    <name evidence="2" type="ORF">EV421DRAFT_2013999</name>
</gene>
<reference evidence="2" key="1">
    <citation type="submission" date="2023-06" db="EMBL/GenBank/DDBJ databases">
        <authorList>
            <consortium name="Lawrence Berkeley National Laboratory"/>
            <person name="Ahrendt S."/>
            <person name="Sahu N."/>
            <person name="Indic B."/>
            <person name="Wong-Bajracharya J."/>
            <person name="Merenyi Z."/>
            <person name="Ke H.-M."/>
            <person name="Monk M."/>
            <person name="Kocsube S."/>
            <person name="Drula E."/>
            <person name="Lipzen A."/>
            <person name="Balint B."/>
            <person name="Henrissat B."/>
            <person name="Andreopoulos B."/>
            <person name="Martin F.M."/>
            <person name="Harder C.B."/>
            <person name="Rigling D."/>
            <person name="Ford K.L."/>
            <person name="Foster G.D."/>
            <person name="Pangilinan J."/>
            <person name="Papanicolaou A."/>
            <person name="Barry K."/>
            <person name="LaButti K."/>
            <person name="Viragh M."/>
            <person name="Koriabine M."/>
            <person name="Yan M."/>
            <person name="Riley R."/>
            <person name="Champramary S."/>
            <person name="Plett K.L."/>
            <person name="Tsai I.J."/>
            <person name="Slot J."/>
            <person name="Sipos G."/>
            <person name="Plett J."/>
            <person name="Nagy L.G."/>
            <person name="Grigoriev I.V."/>
        </authorList>
    </citation>
    <scope>NUCLEOTIDE SEQUENCE</scope>
    <source>
        <strain evidence="2">FPL87.14</strain>
    </source>
</reference>
<evidence type="ECO:0000313" key="3">
    <source>
        <dbReference type="Proteomes" id="UP001175226"/>
    </source>
</evidence>
<dbReference type="InterPro" id="IPR011009">
    <property type="entry name" value="Kinase-like_dom_sf"/>
</dbReference>
<dbReference type="GO" id="GO:0004672">
    <property type="term" value="F:protein kinase activity"/>
    <property type="evidence" value="ECO:0007669"/>
    <property type="project" value="InterPro"/>
</dbReference>
<keyword evidence="3" id="KW-1185">Reference proteome</keyword>
<dbReference type="PANTHER" id="PTHR21310">
    <property type="entry name" value="AMINOGLYCOSIDE PHOSPHOTRANSFERASE-RELATED-RELATED"/>
    <property type="match status" value="1"/>
</dbReference>
<dbReference type="AlphaFoldDB" id="A0AA39N1C0"/>
<accession>A0AA39N1C0</accession>
<keyword evidence="2" id="KW-0418">Kinase</keyword>
<dbReference type="InterPro" id="IPR008271">
    <property type="entry name" value="Ser/Thr_kinase_AS"/>
</dbReference>
<evidence type="ECO:0000259" key="1">
    <source>
        <dbReference type="Pfam" id="PF01636"/>
    </source>
</evidence>
<dbReference type="EMBL" id="JAUEPT010000002">
    <property type="protein sequence ID" value="KAK0454322.1"/>
    <property type="molecule type" value="Genomic_DNA"/>
</dbReference>
<dbReference type="PANTHER" id="PTHR21310:SF15">
    <property type="entry name" value="AMINOGLYCOSIDE PHOSPHOTRANSFERASE DOMAIN-CONTAINING PROTEIN"/>
    <property type="match status" value="1"/>
</dbReference>
<proteinExistence type="predicted"/>
<dbReference type="Gene3D" id="3.90.1200.10">
    <property type="match status" value="1"/>
</dbReference>
<dbReference type="Gene3D" id="3.30.200.20">
    <property type="entry name" value="Phosphorylase Kinase, domain 1"/>
    <property type="match status" value="1"/>
</dbReference>
<dbReference type="Proteomes" id="UP001175226">
    <property type="component" value="Unassembled WGS sequence"/>
</dbReference>
<comment type="caution">
    <text evidence="2">The sequence shown here is derived from an EMBL/GenBank/DDBJ whole genome shotgun (WGS) entry which is preliminary data.</text>
</comment>
<name>A0AA39N1C0_9AGAR</name>
<dbReference type="SUPFAM" id="SSF56112">
    <property type="entry name" value="Protein kinase-like (PK-like)"/>
    <property type="match status" value="1"/>
</dbReference>
<feature type="domain" description="Aminoglycoside phosphotransferase" evidence="1">
    <location>
        <begin position="4"/>
        <end position="267"/>
    </location>
</feature>
<dbReference type="InterPro" id="IPR051678">
    <property type="entry name" value="AGP_Transferase"/>
</dbReference>
<dbReference type="PROSITE" id="PS00108">
    <property type="entry name" value="PROTEIN_KINASE_ST"/>
    <property type="match status" value="1"/>
</dbReference>
<evidence type="ECO:0000313" key="2">
    <source>
        <dbReference type="EMBL" id="KAK0454322.1"/>
    </source>
</evidence>